<proteinExistence type="predicted"/>
<reference evidence="1" key="1">
    <citation type="submission" date="2014-11" db="EMBL/GenBank/DDBJ databases">
        <authorList>
            <person name="Amaro Gonzalez C."/>
        </authorList>
    </citation>
    <scope>NUCLEOTIDE SEQUENCE</scope>
</reference>
<name>A0A0E9V4H7_ANGAN</name>
<sequence>MLRRLNIHKTAKVLYRRHNISNLE</sequence>
<accession>A0A0E9V4H7</accession>
<evidence type="ECO:0000313" key="1">
    <source>
        <dbReference type="EMBL" id="JAH72330.1"/>
    </source>
</evidence>
<dbReference type="EMBL" id="GBXM01036247">
    <property type="protein sequence ID" value="JAH72330.1"/>
    <property type="molecule type" value="Transcribed_RNA"/>
</dbReference>
<protein>
    <submittedName>
        <fullName evidence="1">Uncharacterized protein</fullName>
    </submittedName>
</protein>
<dbReference type="AlphaFoldDB" id="A0A0E9V4H7"/>
<reference evidence="1" key="2">
    <citation type="journal article" date="2015" name="Fish Shellfish Immunol.">
        <title>Early steps in the European eel (Anguilla anguilla)-Vibrio vulnificus interaction in the gills: Role of the RtxA13 toxin.</title>
        <authorList>
            <person name="Callol A."/>
            <person name="Pajuelo D."/>
            <person name="Ebbesson L."/>
            <person name="Teles M."/>
            <person name="MacKenzie S."/>
            <person name="Amaro C."/>
        </authorList>
    </citation>
    <scope>NUCLEOTIDE SEQUENCE</scope>
</reference>
<organism evidence="1">
    <name type="scientific">Anguilla anguilla</name>
    <name type="common">European freshwater eel</name>
    <name type="synonym">Muraena anguilla</name>
    <dbReference type="NCBI Taxonomy" id="7936"/>
    <lineage>
        <taxon>Eukaryota</taxon>
        <taxon>Metazoa</taxon>
        <taxon>Chordata</taxon>
        <taxon>Craniata</taxon>
        <taxon>Vertebrata</taxon>
        <taxon>Euteleostomi</taxon>
        <taxon>Actinopterygii</taxon>
        <taxon>Neopterygii</taxon>
        <taxon>Teleostei</taxon>
        <taxon>Anguilliformes</taxon>
        <taxon>Anguillidae</taxon>
        <taxon>Anguilla</taxon>
    </lineage>
</organism>